<feature type="compositionally biased region" description="Polar residues" evidence="2">
    <location>
        <begin position="172"/>
        <end position="183"/>
    </location>
</feature>
<gene>
    <name evidence="3" type="ORF">BCV69DRAFT_280974</name>
</gene>
<reference evidence="3 4" key="1">
    <citation type="journal article" date="2018" name="Mol. Biol. Evol.">
        <title>Broad Genomic Sampling Reveals a Smut Pathogenic Ancestry of the Fungal Clade Ustilaginomycotina.</title>
        <authorList>
            <person name="Kijpornyongpan T."/>
            <person name="Mondo S.J."/>
            <person name="Barry K."/>
            <person name="Sandor L."/>
            <person name="Lee J."/>
            <person name="Lipzen A."/>
            <person name="Pangilinan J."/>
            <person name="LaButti K."/>
            <person name="Hainaut M."/>
            <person name="Henrissat B."/>
            <person name="Grigoriev I.V."/>
            <person name="Spatafora J.W."/>
            <person name="Aime M.C."/>
        </authorList>
    </citation>
    <scope>NUCLEOTIDE SEQUENCE [LARGE SCALE GENOMIC DNA]</scope>
    <source>
        <strain evidence="3 4">MCA 4718</strain>
    </source>
</reference>
<feature type="compositionally biased region" description="Polar residues" evidence="2">
    <location>
        <begin position="754"/>
        <end position="765"/>
    </location>
</feature>
<feature type="region of interest" description="Disordered" evidence="2">
    <location>
        <begin position="909"/>
        <end position="987"/>
    </location>
</feature>
<keyword evidence="1" id="KW-0175">Coiled coil</keyword>
<dbReference type="GeneID" id="37013542"/>
<feature type="compositionally biased region" description="Polar residues" evidence="2">
    <location>
        <begin position="270"/>
        <end position="281"/>
    </location>
</feature>
<evidence type="ECO:0000313" key="3">
    <source>
        <dbReference type="EMBL" id="PWN23362.1"/>
    </source>
</evidence>
<feature type="region of interest" description="Disordered" evidence="2">
    <location>
        <begin position="460"/>
        <end position="510"/>
    </location>
</feature>
<dbReference type="Proteomes" id="UP000245942">
    <property type="component" value="Unassembled WGS sequence"/>
</dbReference>
<evidence type="ECO:0000256" key="2">
    <source>
        <dbReference type="SAM" id="MobiDB-lite"/>
    </source>
</evidence>
<proteinExistence type="predicted"/>
<feature type="compositionally biased region" description="Basic and acidic residues" evidence="2">
    <location>
        <begin position="194"/>
        <end position="209"/>
    </location>
</feature>
<sequence>MSYRKDPKWKPSYGASRDYYAEQQYYPYNAAHGASSSSSAAYTGRGDDQYHTHTYRNHSVDFRNRDVDRTGDSSYRDRARGEHSFASRDPRAYDRDKQPNGPRSDDAAAPSRAAAPLVSRMSPRPSDSGSSGRRESGGALNDGGWTQRGGGSGAGPSRPRRSASPPSRPATTRETCNETNDARNGSGDRAAWWEPRDKFRESNRARDHSILPYGDDLGYGARPGSAARTPGIEEGEIATAGQRDSPHAAAGGPSGQNSAVSRDPRRRTTGDTNRPGPSTGESSREASVARGVPANAMDIDQVRQQTVRAELELSERPRQVTGKLQDAVKGGAIATPRRPDMRHLIGQFLEAVDRQRECHANVNFAEFKLQESLDWVEANASKPALTKEFYGGPKGTLESRIREAKEAKENAGREVSEKMERIYEVLMTFTEDSSLAASAAVQRGPAHSAAILVERQDHRIGGMGRSDQGTSGAEPDDAGQSERTAPGTPPLLRDPVAPRPEQQASNSRLDRKFELLDDRLEEIREFCHATEANMEELVAQTVQSALQDIARRRREKGKQRIDAAPPEADPAVAANTLPLVPRTAPRSQSAGVDDSSGIESRLSLLRSEFQTSLHNELNTFHEQLRSSFSQVQQHFDKHKAARQGDKMDSTARDEAQQGEIEQLKVQAQHAFEERRWLKSELDATKNSLREVQSVLVNFLQQTQASRVTAPAVLSRPQITQISQSPTAQPSVLRPNLAASPPAPGPQRAPQAVQGTPSSGRSAPTSTNLVVANSQDSADPIERFILATCQVIISGIPSNYTPEQTVGHVRAAAEYHAQMVHKDIPTPQHDQMKRLALQIANKAFAMLAARATSNVVDLPGMQRIQGIGSASPSVHQSETLQHHPHHQQPMRPETVAPSTAASPLLPTVANASSVSAPSGEQSGQLDANPVQNAQQPNRKTNGGNLSSGPIEVEDSEVDELDSGARQEEDGADREAGEIVTETEGGATG</sequence>
<name>A0A316UDW3_9BASI</name>
<feature type="region of interest" description="Disordered" evidence="2">
    <location>
        <begin position="720"/>
        <end position="765"/>
    </location>
</feature>
<evidence type="ECO:0000256" key="1">
    <source>
        <dbReference type="SAM" id="Coils"/>
    </source>
</evidence>
<feature type="compositionally biased region" description="Basic and acidic residues" evidence="2">
    <location>
        <begin position="58"/>
        <end position="106"/>
    </location>
</feature>
<feature type="compositionally biased region" description="Polar residues" evidence="2">
    <location>
        <begin position="720"/>
        <end position="729"/>
    </location>
</feature>
<evidence type="ECO:0000313" key="4">
    <source>
        <dbReference type="Proteomes" id="UP000245942"/>
    </source>
</evidence>
<keyword evidence="4" id="KW-1185">Reference proteome</keyword>
<feature type="region of interest" description="Disordered" evidence="2">
    <location>
        <begin position="865"/>
        <end position="897"/>
    </location>
</feature>
<feature type="compositionally biased region" description="Acidic residues" evidence="2">
    <location>
        <begin position="950"/>
        <end position="960"/>
    </location>
</feature>
<dbReference type="AlphaFoldDB" id="A0A316UDW3"/>
<dbReference type="EMBL" id="KZ819322">
    <property type="protein sequence ID" value="PWN23362.1"/>
    <property type="molecule type" value="Genomic_DNA"/>
</dbReference>
<feature type="compositionally biased region" description="Basic and acidic residues" evidence="2">
    <location>
        <begin position="961"/>
        <end position="975"/>
    </location>
</feature>
<feature type="region of interest" description="Disordered" evidence="2">
    <location>
        <begin position="31"/>
        <end position="288"/>
    </location>
</feature>
<organism evidence="3 4">
    <name type="scientific">Pseudomicrostroma glucosiphilum</name>
    <dbReference type="NCBI Taxonomy" id="1684307"/>
    <lineage>
        <taxon>Eukaryota</taxon>
        <taxon>Fungi</taxon>
        <taxon>Dikarya</taxon>
        <taxon>Basidiomycota</taxon>
        <taxon>Ustilaginomycotina</taxon>
        <taxon>Exobasidiomycetes</taxon>
        <taxon>Microstromatales</taxon>
        <taxon>Microstromatales incertae sedis</taxon>
        <taxon>Pseudomicrostroma</taxon>
    </lineage>
</organism>
<accession>A0A316UDW3</accession>
<feature type="compositionally biased region" description="Polar residues" evidence="2">
    <location>
        <begin position="867"/>
        <end position="878"/>
    </location>
</feature>
<feature type="compositionally biased region" description="Low complexity" evidence="2">
    <location>
        <begin position="31"/>
        <end position="41"/>
    </location>
</feature>
<protein>
    <submittedName>
        <fullName evidence="3">Uncharacterized protein</fullName>
    </submittedName>
</protein>
<feature type="coiled-coil region" evidence="1">
    <location>
        <begin position="394"/>
        <end position="421"/>
    </location>
</feature>
<dbReference type="RefSeq" id="XP_025350522.1">
    <property type="nucleotide sequence ID" value="XM_025491808.1"/>
</dbReference>
<feature type="compositionally biased region" description="Low complexity" evidence="2">
    <location>
        <begin position="107"/>
        <end position="131"/>
    </location>
</feature>
<feature type="compositionally biased region" description="Polar residues" evidence="2">
    <location>
        <begin position="909"/>
        <end position="946"/>
    </location>
</feature>